<keyword evidence="1" id="KW-0694">RNA-binding</keyword>
<name>A0A6A6ZGA2_9PLEO</name>
<organism evidence="3 4">
    <name type="scientific">Ophiobolus disseminans</name>
    <dbReference type="NCBI Taxonomy" id="1469910"/>
    <lineage>
        <taxon>Eukaryota</taxon>
        <taxon>Fungi</taxon>
        <taxon>Dikarya</taxon>
        <taxon>Ascomycota</taxon>
        <taxon>Pezizomycotina</taxon>
        <taxon>Dothideomycetes</taxon>
        <taxon>Pleosporomycetidae</taxon>
        <taxon>Pleosporales</taxon>
        <taxon>Pleosporineae</taxon>
        <taxon>Phaeosphaeriaceae</taxon>
        <taxon>Ophiobolus</taxon>
    </lineage>
</organism>
<dbReference type="PANTHER" id="PTHR23079:SF55">
    <property type="entry name" value="RNA-DIRECTED RNA POLYMERASE"/>
    <property type="match status" value="1"/>
</dbReference>
<keyword evidence="1" id="KW-0808">Transferase</keyword>
<keyword evidence="1" id="KW-0696">RNA-directed RNA polymerase</keyword>
<evidence type="ECO:0000313" key="3">
    <source>
        <dbReference type="EMBL" id="KAF2820141.1"/>
    </source>
</evidence>
<dbReference type="GO" id="GO:0030422">
    <property type="term" value="P:siRNA processing"/>
    <property type="evidence" value="ECO:0007669"/>
    <property type="project" value="TreeGrafter"/>
</dbReference>
<dbReference type="GO" id="GO:0003968">
    <property type="term" value="F:RNA-directed RNA polymerase activity"/>
    <property type="evidence" value="ECO:0007669"/>
    <property type="project" value="UniProtKB-KW"/>
</dbReference>
<sequence>MIYPSHNELRGPVDPGISLITARYREWIGYFLRVKFVDNNTKPLKAEDEVSIDALVENRVVWTLRSESHPLCPIRQFFEFFGYSISSLKKDKAVWFFYGREGSSALTASSIGNQIGDWNVKSNTKSAFLYRYKDPSKWGARLSLAFTISNPVVNLQRIEWTWRDDEPNTDFPNTDGCGLISEDLCSEINRALALLGIKNSRAFQIRFGGVKGVVYAGPESFLVHNSAQWKMLLRESQVKFTLPASQSDTLELRILSTAGDQHQSLFFDSALKAFEDSGADVAKIERIFTDSYNYLLTGRTESLEMLQQMFRVSDDDTELGMKARYCFLRLAIRLRDLRVYPPDYPESFSTRYIIELSERARKKSMFNIPIPGSYCVLGLTDDYQVLHENEVFVQAQGSTIEGSVLIYRDPIIHIGDIQPASALSQDDVRNHRQQGGMNHDDVKSLAPWLSIAVDYAKSGKKVDLMKDVRNDLRYEILRKPDSIRALSRKAFHDPTANYYESNKLLGRIYRRITDMKPNCPQIIDNTSFQQRIKHVWTSSDRRYARLKEDINSTFETFILDQFRGYNSYASTQLISGRSEVYQGDRNGVVYA</sequence>
<dbReference type="GO" id="GO:0003723">
    <property type="term" value="F:RNA binding"/>
    <property type="evidence" value="ECO:0007669"/>
    <property type="project" value="UniProtKB-KW"/>
</dbReference>
<dbReference type="OrthoDB" id="6513042at2759"/>
<feature type="domain" description="RDRP core" evidence="2">
    <location>
        <begin position="23"/>
        <end position="426"/>
    </location>
</feature>
<feature type="domain" description="RDRP core" evidence="2">
    <location>
        <begin position="432"/>
        <end position="512"/>
    </location>
</feature>
<proteinExistence type="inferred from homology"/>
<dbReference type="Proteomes" id="UP000799424">
    <property type="component" value="Unassembled WGS sequence"/>
</dbReference>
<accession>A0A6A6ZGA2</accession>
<dbReference type="Pfam" id="PF05183">
    <property type="entry name" value="RdRP"/>
    <property type="match status" value="2"/>
</dbReference>
<reference evidence="3" key="1">
    <citation type="journal article" date="2020" name="Stud. Mycol.">
        <title>101 Dothideomycetes genomes: a test case for predicting lifestyles and emergence of pathogens.</title>
        <authorList>
            <person name="Haridas S."/>
            <person name="Albert R."/>
            <person name="Binder M."/>
            <person name="Bloem J."/>
            <person name="Labutti K."/>
            <person name="Salamov A."/>
            <person name="Andreopoulos B."/>
            <person name="Baker S."/>
            <person name="Barry K."/>
            <person name="Bills G."/>
            <person name="Bluhm B."/>
            <person name="Cannon C."/>
            <person name="Castanera R."/>
            <person name="Culley D."/>
            <person name="Daum C."/>
            <person name="Ezra D."/>
            <person name="Gonzalez J."/>
            <person name="Henrissat B."/>
            <person name="Kuo A."/>
            <person name="Liang C."/>
            <person name="Lipzen A."/>
            <person name="Lutzoni F."/>
            <person name="Magnuson J."/>
            <person name="Mondo S."/>
            <person name="Nolan M."/>
            <person name="Ohm R."/>
            <person name="Pangilinan J."/>
            <person name="Park H.-J."/>
            <person name="Ramirez L."/>
            <person name="Alfaro M."/>
            <person name="Sun H."/>
            <person name="Tritt A."/>
            <person name="Yoshinaga Y."/>
            <person name="Zwiers L.-H."/>
            <person name="Turgeon B."/>
            <person name="Goodwin S."/>
            <person name="Spatafora J."/>
            <person name="Crous P."/>
            <person name="Grigoriev I."/>
        </authorList>
    </citation>
    <scope>NUCLEOTIDE SEQUENCE</scope>
    <source>
        <strain evidence="3">CBS 113818</strain>
    </source>
</reference>
<protein>
    <recommendedName>
        <fullName evidence="1">RNA-dependent RNA polymerase</fullName>
        <ecNumber evidence="1">2.7.7.48</ecNumber>
    </recommendedName>
</protein>
<gene>
    <name evidence="3" type="ORF">CC86DRAFT_460118</name>
</gene>
<dbReference type="EMBL" id="MU006242">
    <property type="protein sequence ID" value="KAF2820141.1"/>
    <property type="molecule type" value="Genomic_DNA"/>
</dbReference>
<comment type="similarity">
    <text evidence="1">Belongs to the RdRP family.</text>
</comment>
<evidence type="ECO:0000313" key="4">
    <source>
        <dbReference type="Proteomes" id="UP000799424"/>
    </source>
</evidence>
<keyword evidence="1" id="KW-0548">Nucleotidyltransferase</keyword>
<dbReference type="AlphaFoldDB" id="A0A6A6ZGA2"/>
<dbReference type="GO" id="GO:0031380">
    <property type="term" value="C:nuclear RNA-directed RNA polymerase complex"/>
    <property type="evidence" value="ECO:0007669"/>
    <property type="project" value="TreeGrafter"/>
</dbReference>
<dbReference type="PANTHER" id="PTHR23079">
    <property type="entry name" value="RNA-DEPENDENT RNA POLYMERASE"/>
    <property type="match status" value="1"/>
</dbReference>
<dbReference type="EC" id="2.7.7.48" evidence="1"/>
<evidence type="ECO:0000259" key="2">
    <source>
        <dbReference type="Pfam" id="PF05183"/>
    </source>
</evidence>
<comment type="catalytic activity">
    <reaction evidence="1">
        <text>RNA(n) + a ribonucleoside 5'-triphosphate = RNA(n+1) + diphosphate</text>
        <dbReference type="Rhea" id="RHEA:21248"/>
        <dbReference type="Rhea" id="RHEA-COMP:14527"/>
        <dbReference type="Rhea" id="RHEA-COMP:17342"/>
        <dbReference type="ChEBI" id="CHEBI:33019"/>
        <dbReference type="ChEBI" id="CHEBI:61557"/>
        <dbReference type="ChEBI" id="CHEBI:140395"/>
        <dbReference type="EC" id="2.7.7.48"/>
    </reaction>
</comment>
<evidence type="ECO:0000256" key="1">
    <source>
        <dbReference type="RuleBase" id="RU363098"/>
    </source>
</evidence>
<keyword evidence="4" id="KW-1185">Reference proteome</keyword>
<dbReference type="InterPro" id="IPR007855">
    <property type="entry name" value="RDRP"/>
</dbReference>
<dbReference type="InterPro" id="IPR057596">
    <property type="entry name" value="RDRP_core"/>
</dbReference>